<evidence type="ECO:0000256" key="1">
    <source>
        <dbReference type="ARBA" id="ARBA00001231"/>
    </source>
</evidence>
<keyword evidence="4 8" id="KW-0378">Hydrolase</keyword>
<dbReference type="GO" id="GO:0009254">
    <property type="term" value="P:peptidoglycan turnover"/>
    <property type="evidence" value="ECO:0007669"/>
    <property type="project" value="TreeGrafter"/>
</dbReference>
<feature type="chain" id="PRO_5027844068" description="beta-N-acetylhexosaminidase" evidence="6">
    <location>
        <begin position="22"/>
        <end position="375"/>
    </location>
</feature>
<evidence type="ECO:0000259" key="7">
    <source>
        <dbReference type="Pfam" id="PF00933"/>
    </source>
</evidence>
<proteinExistence type="inferred from homology"/>
<evidence type="ECO:0000256" key="3">
    <source>
        <dbReference type="ARBA" id="ARBA00012663"/>
    </source>
</evidence>
<dbReference type="InterPro" id="IPR001764">
    <property type="entry name" value="Glyco_hydro_3_N"/>
</dbReference>
<dbReference type="Gene3D" id="3.20.20.300">
    <property type="entry name" value="Glycoside hydrolase, family 3, N-terminal domain"/>
    <property type="match status" value="1"/>
</dbReference>
<dbReference type="SUPFAM" id="SSF51445">
    <property type="entry name" value="(Trans)glycosidases"/>
    <property type="match status" value="1"/>
</dbReference>
<organism evidence="8">
    <name type="scientific">uncultured Sulfurovum sp</name>
    <dbReference type="NCBI Taxonomy" id="269237"/>
    <lineage>
        <taxon>Bacteria</taxon>
        <taxon>Pseudomonadati</taxon>
        <taxon>Campylobacterota</taxon>
        <taxon>Epsilonproteobacteria</taxon>
        <taxon>Campylobacterales</taxon>
        <taxon>Sulfurovaceae</taxon>
        <taxon>Sulfurovum</taxon>
        <taxon>environmental samples</taxon>
    </lineage>
</organism>
<comment type="catalytic activity">
    <reaction evidence="1">
        <text>Hydrolysis of terminal non-reducing N-acetyl-D-hexosamine residues in N-acetyl-beta-D-hexosaminides.</text>
        <dbReference type="EC" id="3.2.1.52"/>
    </reaction>
</comment>
<dbReference type="InterPro" id="IPR017853">
    <property type="entry name" value="GH"/>
</dbReference>
<evidence type="ECO:0000256" key="6">
    <source>
        <dbReference type="SAM" id="SignalP"/>
    </source>
</evidence>
<protein>
    <recommendedName>
        <fullName evidence="3">beta-N-acetylhexosaminidase</fullName>
        <ecNumber evidence="3">3.2.1.52</ecNumber>
    </recommendedName>
</protein>
<evidence type="ECO:0000256" key="5">
    <source>
        <dbReference type="ARBA" id="ARBA00023295"/>
    </source>
</evidence>
<evidence type="ECO:0000256" key="4">
    <source>
        <dbReference type="ARBA" id="ARBA00022801"/>
    </source>
</evidence>
<evidence type="ECO:0000313" key="8">
    <source>
        <dbReference type="EMBL" id="CAA6806992.1"/>
    </source>
</evidence>
<sequence length="375" mass="41446">MKIKYFSLLTLLVLSGCSLNAIDKKEGSTQPLVQGQELEQSVLAPIEPFHATLDKKTLDEKIGSMLMVGFMGTSAPKNSQICKDIAQYNLAGVILFDINPVNHKEAKNIRTKYQVAKLTQELQACSKDGKLLISVDQEGGKVQRLKRKYGFYGKFPKASDVIKLSDAQVKGHYEKMGAELNSVGINYNLAPDVDLAINKKNYVIYKLGRSFGSNPKQVVKYASIFMDAMHNNGVLTSLKHFPGHGSSLGDTHKGFVNVTNLWKEVELEPYRLLAQSRTIDTVMVAHVFNQKLDTKYPATLSKKIINGKLRSEFGFDGVVITDDLQMGAISKKYGLKNTLKLAINAGNDILLFGNQLSVKNMVKTSTLVNNIKALI</sequence>
<dbReference type="PANTHER" id="PTHR30480">
    <property type="entry name" value="BETA-HEXOSAMINIDASE-RELATED"/>
    <property type="match status" value="1"/>
</dbReference>
<dbReference type="PANTHER" id="PTHR30480:SF13">
    <property type="entry name" value="BETA-HEXOSAMINIDASE"/>
    <property type="match status" value="1"/>
</dbReference>
<dbReference type="EMBL" id="CACVAZ010000035">
    <property type="protein sequence ID" value="CAA6806992.1"/>
    <property type="molecule type" value="Genomic_DNA"/>
</dbReference>
<keyword evidence="6" id="KW-0732">Signal</keyword>
<accession>A0A6S6SQM3</accession>
<evidence type="ECO:0000256" key="2">
    <source>
        <dbReference type="ARBA" id="ARBA00005336"/>
    </source>
</evidence>
<dbReference type="GO" id="GO:0004563">
    <property type="term" value="F:beta-N-acetylhexosaminidase activity"/>
    <property type="evidence" value="ECO:0007669"/>
    <property type="project" value="UniProtKB-EC"/>
</dbReference>
<dbReference type="InterPro" id="IPR050226">
    <property type="entry name" value="NagZ_Beta-hexosaminidase"/>
</dbReference>
<dbReference type="PROSITE" id="PS51257">
    <property type="entry name" value="PROKAR_LIPOPROTEIN"/>
    <property type="match status" value="1"/>
</dbReference>
<dbReference type="GO" id="GO:0005975">
    <property type="term" value="P:carbohydrate metabolic process"/>
    <property type="evidence" value="ECO:0007669"/>
    <property type="project" value="InterPro"/>
</dbReference>
<name>A0A6S6SQM3_9BACT</name>
<gene>
    <name evidence="8" type="ORF">HELGO_WM33584</name>
</gene>
<feature type="domain" description="Glycoside hydrolase family 3 N-terminal" evidence="7">
    <location>
        <begin position="57"/>
        <end position="361"/>
    </location>
</feature>
<reference evidence="8" key="1">
    <citation type="submission" date="2020-01" db="EMBL/GenBank/DDBJ databases">
        <authorList>
            <person name="Meier V. D."/>
            <person name="Meier V D."/>
        </authorList>
    </citation>
    <scope>NUCLEOTIDE SEQUENCE</scope>
    <source>
        <strain evidence="8">HLG_WM_MAG_02</strain>
    </source>
</reference>
<feature type="signal peptide" evidence="6">
    <location>
        <begin position="1"/>
        <end position="21"/>
    </location>
</feature>
<feature type="non-terminal residue" evidence="8">
    <location>
        <position position="375"/>
    </location>
</feature>
<comment type="similarity">
    <text evidence="2">Belongs to the glycosyl hydrolase 3 family.</text>
</comment>
<dbReference type="EC" id="3.2.1.52" evidence="3"/>
<dbReference type="Pfam" id="PF00933">
    <property type="entry name" value="Glyco_hydro_3"/>
    <property type="match status" value="1"/>
</dbReference>
<keyword evidence="5 8" id="KW-0326">Glycosidase</keyword>
<dbReference type="AlphaFoldDB" id="A0A6S6SQM3"/>
<dbReference type="InterPro" id="IPR036962">
    <property type="entry name" value="Glyco_hydro_3_N_sf"/>
</dbReference>